<evidence type="ECO:0000313" key="2">
    <source>
        <dbReference type="EMBL" id="KAL2066794.1"/>
    </source>
</evidence>
<feature type="transmembrane region" description="Helical" evidence="1">
    <location>
        <begin position="62"/>
        <end position="80"/>
    </location>
</feature>
<dbReference type="EMBL" id="JAZHXI010000010">
    <property type="protein sequence ID" value="KAL2066794.1"/>
    <property type="molecule type" value="Genomic_DNA"/>
</dbReference>
<reference evidence="2 3" key="1">
    <citation type="journal article" date="2024" name="Commun. Biol.">
        <title>Comparative genomic analysis of thermophilic fungi reveals convergent evolutionary adaptations and gene losses.</title>
        <authorList>
            <person name="Steindorff A.S."/>
            <person name="Aguilar-Pontes M.V."/>
            <person name="Robinson A.J."/>
            <person name="Andreopoulos B."/>
            <person name="LaButti K."/>
            <person name="Kuo A."/>
            <person name="Mondo S."/>
            <person name="Riley R."/>
            <person name="Otillar R."/>
            <person name="Haridas S."/>
            <person name="Lipzen A."/>
            <person name="Grimwood J."/>
            <person name="Schmutz J."/>
            <person name="Clum A."/>
            <person name="Reid I.D."/>
            <person name="Moisan M.C."/>
            <person name="Butler G."/>
            <person name="Nguyen T.T.M."/>
            <person name="Dewar K."/>
            <person name="Conant G."/>
            <person name="Drula E."/>
            <person name="Henrissat B."/>
            <person name="Hansel C."/>
            <person name="Singer S."/>
            <person name="Hutchinson M.I."/>
            <person name="de Vries R.P."/>
            <person name="Natvig D.O."/>
            <person name="Powell A.J."/>
            <person name="Tsang A."/>
            <person name="Grigoriev I.V."/>
        </authorList>
    </citation>
    <scope>NUCLEOTIDE SEQUENCE [LARGE SCALE GENOMIC DNA]</scope>
    <source>
        <strain evidence="2 3">CBS 494.80</strain>
    </source>
</reference>
<feature type="transmembrane region" description="Helical" evidence="1">
    <location>
        <begin position="20"/>
        <end position="41"/>
    </location>
</feature>
<keyword evidence="1" id="KW-1133">Transmembrane helix</keyword>
<gene>
    <name evidence="2" type="ORF">VTL71DRAFT_1218</name>
</gene>
<sequence>MPFTIIMQNNLPSPPRRAFIGITAIFLDGIWQTFIAWCHWVSNWILHVESRFWEFLQRHETTIFQVCIIAFYLHTIFMAAEAMKIGGRQRDPLNKDRYNHGIGVQRQLFAAYGDLVDGEGCDSWDTRHNVKFHVSSTLWGLIQIRMSFSVIFLGKLLGLWVKAEQRRPRRARSLGTLME</sequence>
<accession>A0ABR4CA92</accession>
<protein>
    <submittedName>
        <fullName evidence="2">Uncharacterized protein</fullName>
    </submittedName>
</protein>
<dbReference type="Proteomes" id="UP001595075">
    <property type="component" value="Unassembled WGS sequence"/>
</dbReference>
<feature type="transmembrane region" description="Helical" evidence="1">
    <location>
        <begin position="138"/>
        <end position="161"/>
    </location>
</feature>
<keyword evidence="1" id="KW-0472">Membrane</keyword>
<keyword evidence="1" id="KW-0812">Transmembrane</keyword>
<name>A0ABR4CA92_9HELO</name>
<keyword evidence="3" id="KW-1185">Reference proteome</keyword>
<evidence type="ECO:0000313" key="3">
    <source>
        <dbReference type="Proteomes" id="UP001595075"/>
    </source>
</evidence>
<organism evidence="2 3">
    <name type="scientific">Oculimacula yallundae</name>
    <dbReference type="NCBI Taxonomy" id="86028"/>
    <lineage>
        <taxon>Eukaryota</taxon>
        <taxon>Fungi</taxon>
        <taxon>Dikarya</taxon>
        <taxon>Ascomycota</taxon>
        <taxon>Pezizomycotina</taxon>
        <taxon>Leotiomycetes</taxon>
        <taxon>Helotiales</taxon>
        <taxon>Ploettnerulaceae</taxon>
        <taxon>Oculimacula</taxon>
    </lineage>
</organism>
<evidence type="ECO:0000256" key="1">
    <source>
        <dbReference type="SAM" id="Phobius"/>
    </source>
</evidence>
<proteinExistence type="predicted"/>
<comment type="caution">
    <text evidence="2">The sequence shown here is derived from an EMBL/GenBank/DDBJ whole genome shotgun (WGS) entry which is preliminary data.</text>
</comment>